<feature type="transmembrane region" description="Helical" evidence="9">
    <location>
        <begin position="462"/>
        <end position="484"/>
    </location>
</feature>
<dbReference type="OrthoDB" id="9812221at2"/>
<dbReference type="RefSeq" id="WP_051897396.1">
    <property type="nucleotide sequence ID" value="NZ_FWXV01000001.1"/>
</dbReference>
<dbReference type="Proteomes" id="UP000192674">
    <property type="component" value="Unassembled WGS sequence"/>
</dbReference>
<gene>
    <name evidence="11" type="ORF">SAMN05661093_01075</name>
</gene>
<sequence>MTSSAPAGADKLDAGVLKIAGVVILGTVMAILDTTVVNVALQALALEFKTSFDTIQWVATGYMLALVAVIPVTGWASDRFGTKRLYMLAIVLFLVGSVLAGMAWDITSLIVFRVMQGLGGGMLMPAGMTIMTKAAGPQRVGRVMSVLGVPMLLGPIGGPILGGWLVDEVSWRWIFYINVPIGLIALLLVWRVLPADDPQPGDKFDFPGMLMLSPGLAALIYGVSNIPAAGGIGEVEVWLPAVAGIVLIGAFLVRAKRVANPLVDLKLFANRNFSIAVLATAFFATSFFGAMLLFPTYFLLVRGETALDAGLLMAPQGVGAMLTMPIAGALADKIGPRKVVLPGLVLIVAGMVMFTQVGADTPYLQLLGALFVTGLGMGATMMPMMSAALQTLTQRTVARASTAMSIIQQAFGAIGTAIMSIILAALLAGKFGVPTQLGQIAATQAIHDPRTHDFAASAAADAFASTFFWALILIAVCVVPALFLPGARKKVSSGPSGDSDHQDEDEGTTPVMLGH</sequence>
<dbReference type="Gene3D" id="1.20.1250.20">
    <property type="entry name" value="MFS general substrate transporter like domains"/>
    <property type="match status" value="1"/>
</dbReference>
<name>A0A1W2ASC4_KIBAR</name>
<evidence type="ECO:0000313" key="11">
    <source>
        <dbReference type="EMBL" id="SMC63639.1"/>
    </source>
</evidence>
<feature type="transmembrane region" description="Helical" evidence="9">
    <location>
        <begin position="110"/>
        <end position="131"/>
    </location>
</feature>
<evidence type="ECO:0000256" key="2">
    <source>
        <dbReference type="ARBA" id="ARBA00008537"/>
    </source>
</evidence>
<dbReference type="AlphaFoldDB" id="A0A1W2ASC4"/>
<evidence type="ECO:0000259" key="10">
    <source>
        <dbReference type="PROSITE" id="PS50850"/>
    </source>
</evidence>
<feature type="transmembrane region" description="Helical" evidence="9">
    <location>
        <begin position="173"/>
        <end position="192"/>
    </location>
</feature>
<dbReference type="GO" id="GO:0005886">
    <property type="term" value="C:plasma membrane"/>
    <property type="evidence" value="ECO:0007669"/>
    <property type="project" value="UniProtKB-SubCell"/>
</dbReference>
<evidence type="ECO:0000256" key="4">
    <source>
        <dbReference type="ARBA" id="ARBA00022475"/>
    </source>
</evidence>
<accession>A0A1W2ASC4</accession>
<dbReference type="InterPro" id="IPR036259">
    <property type="entry name" value="MFS_trans_sf"/>
</dbReference>
<evidence type="ECO:0000256" key="8">
    <source>
        <dbReference type="SAM" id="MobiDB-lite"/>
    </source>
</evidence>
<evidence type="ECO:0000313" key="12">
    <source>
        <dbReference type="Proteomes" id="UP000192674"/>
    </source>
</evidence>
<dbReference type="PROSITE" id="PS50850">
    <property type="entry name" value="MFS"/>
    <property type="match status" value="1"/>
</dbReference>
<proteinExistence type="inferred from homology"/>
<dbReference type="PANTHER" id="PTHR42718:SF9">
    <property type="entry name" value="MAJOR FACILITATOR SUPERFAMILY MULTIDRUG TRANSPORTER MFSC"/>
    <property type="match status" value="1"/>
</dbReference>
<feature type="transmembrane region" description="Helical" evidence="9">
    <location>
        <begin position="273"/>
        <end position="300"/>
    </location>
</feature>
<comment type="similarity">
    <text evidence="2">Belongs to the major facilitator superfamily. EmrB family.</text>
</comment>
<dbReference type="CDD" id="cd17503">
    <property type="entry name" value="MFS_LmrB_MDR_like"/>
    <property type="match status" value="1"/>
</dbReference>
<keyword evidence="3" id="KW-0813">Transport</keyword>
<dbReference type="NCBIfam" id="TIGR00711">
    <property type="entry name" value="efflux_EmrB"/>
    <property type="match status" value="1"/>
</dbReference>
<evidence type="ECO:0000256" key="7">
    <source>
        <dbReference type="ARBA" id="ARBA00023136"/>
    </source>
</evidence>
<feature type="transmembrane region" description="Helical" evidence="9">
    <location>
        <begin position="363"/>
        <end position="389"/>
    </location>
</feature>
<keyword evidence="12" id="KW-1185">Reference proteome</keyword>
<dbReference type="InterPro" id="IPR011701">
    <property type="entry name" value="MFS"/>
</dbReference>
<feature type="transmembrane region" description="Helical" evidence="9">
    <location>
        <begin position="410"/>
        <end position="428"/>
    </location>
</feature>
<dbReference type="GO" id="GO:0022857">
    <property type="term" value="F:transmembrane transporter activity"/>
    <property type="evidence" value="ECO:0007669"/>
    <property type="project" value="InterPro"/>
</dbReference>
<feature type="transmembrane region" description="Helical" evidence="9">
    <location>
        <begin position="12"/>
        <end position="32"/>
    </location>
</feature>
<feature type="transmembrane region" description="Helical" evidence="9">
    <location>
        <begin position="143"/>
        <end position="161"/>
    </location>
</feature>
<feature type="domain" description="Major facilitator superfamily (MFS) profile" evidence="10">
    <location>
        <begin position="19"/>
        <end position="489"/>
    </location>
</feature>
<dbReference type="Gene3D" id="1.20.1720.10">
    <property type="entry name" value="Multidrug resistance protein D"/>
    <property type="match status" value="1"/>
</dbReference>
<evidence type="ECO:0000256" key="1">
    <source>
        <dbReference type="ARBA" id="ARBA00004651"/>
    </source>
</evidence>
<comment type="subcellular location">
    <subcellularLocation>
        <location evidence="1">Cell membrane</location>
        <topology evidence="1">Multi-pass membrane protein</topology>
    </subcellularLocation>
</comment>
<keyword evidence="4" id="KW-1003">Cell membrane</keyword>
<dbReference type="InterPro" id="IPR004638">
    <property type="entry name" value="EmrB-like"/>
</dbReference>
<dbReference type="InterPro" id="IPR020846">
    <property type="entry name" value="MFS_dom"/>
</dbReference>
<evidence type="ECO:0000256" key="6">
    <source>
        <dbReference type="ARBA" id="ARBA00022989"/>
    </source>
</evidence>
<evidence type="ECO:0000256" key="9">
    <source>
        <dbReference type="SAM" id="Phobius"/>
    </source>
</evidence>
<feature type="region of interest" description="Disordered" evidence="8">
    <location>
        <begin position="492"/>
        <end position="515"/>
    </location>
</feature>
<reference evidence="11 12" key="1">
    <citation type="submission" date="2017-04" db="EMBL/GenBank/DDBJ databases">
        <authorList>
            <person name="Afonso C.L."/>
            <person name="Miller P.J."/>
            <person name="Scott M.A."/>
            <person name="Spackman E."/>
            <person name="Goraichik I."/>
            <person name="Dimitrov K.M."/>
            <person name="Suarez D.L."/>
            <person name="Swayne D.E."/>
        </authorList>
    </citation>
    <scope>NUCLEOTIDE SEQUENCE [LARGE SCALE GENOMIC DNA]</scope>
    <source>
        <strain evidence="11 12">DSM 43828</strain>
    </source>
</reference>
<feature type="transmembrane region" description="Helical" evidence="9">
    <location>
        <begin position="339"/>
        <end position="357"/>
    </location>
</feature>
<feature type="transmembrane region" description="Helical" evidence="9">
    <location>
        <begin position="235"/>
        <end position="253"/>
    </location>
</feature>
<dbReference type="PANTHER" id="PTHR42718">
    <property type="entry name" value="MAJOR FACILITATOR SUPERFAMILY MULTIDRUG TRANSPORTER MFSC"/>
    <property type="match status" value="1"/>
</dbReference>
<keyword evidence="5 9" id="KW-0812">Transmembrane</keyword>
<dbReference type="SUPFAM" id="SSF103473">
    <property type="entry name" value="MFS general substrate transporter"/>
    <property type="match status" value="1"/>
</dbReference>
<keyword evidence="7 9" id="KW-0472">Membrane</keyword>
<protein>
    <submittedName>
        <fullName evidence="11">Drug resistance transporter, EmrB/QacA subfamily</fullName>
    </submittedName>
</protein>
<keyword evidence="6 9" id="KW-1133">Transmembrane helix</keyword>
<evidence type="ECO:0000256" key="5">
    <source>
        <dbReference type="ARBA" id="ARBA00022692"/>
    </source>
</evidence>
<evidence type="ECO:0000256" key="3">
    <source>
        <dbReference type="ARBA" id="ARBA00022448"/>
    </source>
</evidence>
<feature type="transmembrane region" description="Helical" evidence="9">
    <location>
        <begin position="85"/>
        <end position="104"/>
    </location>
</feature>
<organism evidence="11 12">
    <name type="scientific">Kibdelosporangium aridum</name>
    <dbReference type="NCBI Taxonomy" id="2030"/>
    <lineage>
        <taxon>Bacteria</taxon>
        <taxon>Bacillati</taxon>
        <taxon>Actinomycetota</taxon>
        <taxon>Actinomycetes</taxon>
        <taxon>Pseudonocardiales</taxon>
        <taxon>Pseudonocardiaceae</taxon>
        <taxon>Kibdelosporangium</taxon>
    </lineage>
</organism>
<dbReference type="EMBL" id="FWXV01000001">
    <property type="protein sequence ID" value="SMC63639.1"/>
    <property type="molecule type" value="Genomic_DNA"/>
</dbReference>
<feature type="transmembrane region" description="Helical" evidence="9">
    <location>
        <begin position="204"/>
        <end position="223"/>
    </location>
</feature>
<dbReference type="Pfam" id="PF07690">
    <property type="entry name" value="MFS_1"/>
    <property type="match status" value="1"/>
</dbReference>
<feature type="transmembrane region" description="Helical" evidence="9">
    <location>
        <begin position="54"/>
        <end position="73"/>
    </location>
</feature>
<feature type="transmembrane region" description="Helical" evidence="9">
    <location>
        <begin position="306"/>
        <end position="327"/>
    </location>
</feature>